<sequence length="86" mass="10056">MCQNFKPGDLALTLVGNDRYPSMTQVELVEMLQPGDVWLHRGLEIPLVKVVWVCRSRYWEMIYQPKDLMPLHGDFTHEQQKAKEAV</sequence>
<evidence type="ECO:0000313" key="1">
    <source>
        <dbReference type="EMBL" id="HJH21611.1"/>
    </source>
</evidence>
<name>A0A921NML6_9PSED</name>
<dbReference type="RefSeq" id="WP_278918235.1">
    <property type="nucleotide sequence ID" value="NZ_DYTS01000402.1"/>
</dbReference>
<organism evidence="1 2">
    <name type="scientific">Pseudomonas lactis</name>
    <dbReference type="NCBI Taxonomy" id="1615674"/>
    <lineage>
        <taxon>Bacteria</taxon>
        <taxon>Pseudomonadati</taxon>
        <taxon>Pseudomonadota</taxon>
        <taxon>Gammaproteobacteria</taxon>
        <taxon>Pseudomonadales</taxon>
        <taxon>Pseudomonadaceae</taxon>
        <taxon>Pseudomonas</taxon>
    </lineage>
</organism>
<accession>A0A921NML6</accession>
<evidence type="ECO:0000313" key="2">
    <source>
        <dbReference type="Proteomes" id="UP000752172"/>
    </source>
</evidence>
<dbReference type="Proteomes" id="UP000752172">
    <property type="component" value="Unassembled WGS sequence"/>
</dbReference>
<proteinExistence type="predicted"/>
<protein>
    <submittedName>
        <fullName evidence="1">Uncharacterized protein</fullName>
    </submittedName>
</protein>
<gene>
    <name evidence="1" type="ORF">K8W20_23260</name>
</gene>
<dbReference type="AlphaFoldDB" id="A0A921NML6"/>
<reference evidence="1" key="2">
    <citation type="submission" date="2021-09" db="EMBL/GenBank/DDBJ databases">
        <authorList>
            <person name="Gilroy R."/>
        </authorList>
    </citation>
    <scope>NUCLEOTIDE SEQUENCE</scope>
    <source>
        <strain evidence="1">ChiSjej2B20-17149</strain>
    </source>
</reference>
<comment type="caution">
    <text evidence="1">The sequence shown here is derived from an EMBL/GenBank/DDBJ whole genome shotgun (WGS) entry which is preliminary data.</text>
</comment>
<dbReference type="EMBL" id="DYTS01000402">
    <property type="protein sequence ID" value="HJH21611.1"/>
    <property type="molecule type" value="Genomic_DNA"/>
</dbReference>
<reference evidence="1" key="1">
    <citation type="journal article" date="2021" name="PeerJ">
        <title>Extensive microbial diversity within the chicken gut microbiome revealed by metagenomics and culture.</title>
        <authorList>
            <person name="Gilroy R."/>
            <person name="Ravi A."/>
            <person name="Getino M."/>
            <person name="Pursley I."/>
            <person name="Horton D.L."/>
            <person name="Alikhan N.F."/>
            <person name="Baker D."/>
            <person name="Gharbi K."/>
            <person name="Hall N."/>
            <person name="Watson M."/>
            <person name="Adriaenssens E.M."/>
            <person name="Foster-Nyarko E."/>
            <person name="Jarju S."/>
            <person name="Secka A."/>
            <person name="Antonio M."/>
            <person name="Oren A."/>
            <person name="Chaudhuri R.R."/>
            <person name="La Ragione R."/>
            <person name="Hildebrand F."/>
            <person name="Pallen M.J."/>
        </authorList>
    </citation>
    <scope>NUCLEOTIDE SEQUENCE</scope>
    <source>
        <strain evidence="1">ChiSjej2B20-17149</strain>
    </source>
</reference>